<comment type="caution">
    <text evidence="3">The sequence shown here is derived from an EMBL/GenBank/DDBJ whole genome shotgun (WGS) entry which is preliminary data.</text>
</comment>
<feature type="signal peptide" evidence="2">
    <location>
        <begin position="1"/>
        <end position="22"/>
    </location>
</feature>
<proteinExistence type="predicted"/>
<feature type="region of interest" description="Disordered" evidence="1">
    <location>
        <begin position="79"/>
        <end position="105"/>
    </location>
</feature>
<keyword evidence="4" id="KW-1185">Reference proteome</keyword>
<accession>A0ABQ3FF42</accession>
<sequence>MRRTLLLSALLPLLLPGMPVHAQQALETDSEYLQHRAASLNERIDVAAKEHSLSRKQADELHLSVEQVQTLAGNLQARNGTISRQDADEMNQRLTDVERTLTHQP</sequence>
<evidence type="ECO:0000256" key="1">
    <source>
        <dbReference type="SAM" id="MobiDB-lite"/>
    </source>
</evidence>
<protein>
    <submittedName>
        <fullName evidence="3">Uncharacterized protein</fullName>
    </submittedName>
</protein>
<feature type="compositionally biased region" description="Basic and acidic residues" evidence="1">
    <location>
        <begin position="85"/>
        <end position="105"/>
    </location>
</feature>
<evidence type="ECO:0000313" key="4">
    <source>
        <dbReference type="Proteomes" id="UP000604243"/>
    </source>
</evidence>
<name>A0ABQ3FF42_9GAMM</name>
<organism evidence="3 4">
    <name type="scientific">Kushneria pakistanensis</name>
    <dbReference type="NCBI Taxonomy" id="1508770"/>
    <lineage>
        <taxon>Bacteria</taxon>
        <taxon>Pseudomonadati</taxon>
        <taxon>Pseudomonadota</taxon>
        <taxon>Gammaproteobacteria</taxon>
        <taxon>Oceanospirillales</taxon>
        <taxon>Halomonadaceae</taxon>
        <taxon>Kushneria</taxon>
    </lineage>
</organism>
<keyword evidence="2" id="KW-0732">Signal</keyword>
<dbReference type="Proteomes" id="UP000604243">
    <property type="component" value="Unassembled WGS sequence"/>
</dbReference>
<gene>
    <name evidence="3" type="ORF">GCM10010082_11540</name>
</gene>
<feature type="chain" id="PRO_5045197451" evidence="2">
    <location>
        <begin position="23"/>
        <end position="105"/>
    </location>
</feature>
<dbReference type="RefSeq" id="WP_189516084.1">
    <property type="nucleotide sequence ID" value="NZ_BMZM01000002.1"/>
</dbReference>
<evidence type="ECO:0000313" key="3">
    <source>
        <dbReference type="EMBL" id="GHC21520.1"/>
    </source>
</evidence>
<reference evidence="4" key="1">
    <citation type="journal article" date="2019" name="Int. J. Syst. Evol. Microbiol.">
        <title>The Global Catalogue of Microorganisms (GCM) 10K type strain sequencing project: providing services to taxonomists for standard genome sequencing and annotation.</title>
        <authorList>
            <consortium name="The Broad Institute Genomics Platform"/>
            <consortium name="The Broad Institute Genome Sequencing Center for Infectious Disease"/>
            <person name="Wu L."/>
            <person name="Ma J."/>
        </authorList>
    </citation>
    <scope>NUCLEOTIDE SEQUENCE [LARGE SCALE GENOMIC DNA]</scope>
    <source>
        <strain evidence="4">KCTC 42082</strain>
    </source>
</reference>
<evidence type="ECO:0000256" key="2">
    <source>
        <dbReference type="SAM" id="SignalP"/>
    </source>
</evidence>
<dbReference type="EMBL" id="BMZM01000002">
    <property type="protein sequence ID" value="GHC21520.1"/>
    <property type="molecule type" value="Genomic_DNA"/>
</dbReference>